<dbReference type="KEGG" id="hor:Hore_08710"/>
<dbReference type="EMBL" id="CP001098">
    <property type="protein sequence ID" value="ACL69627.1"/>
    <property type="molecule type" value="Genomic_DNA"/>
</dbReference>
<dbReference type="HOGENOM" id="CLU_3403874_0_0_9"/>
<accession>B8CWF8</accession>
<keyword evidence="2" id="KW-1185">Reference proteome</keyword>
<dbReference type="STRING" id="373903.Hore_08710"/>
<evidence type="ECO:0000313" key="1">
    <source>
        <dbReference type="EMBL" id="ACL69627.1"/>
    </source>
</evidence>
<name>B8CWF8_HALOH</name>
<sequence>MFFMDNFNINKFTFLMIIGEGKFVLIEAFI</sequence>
<dbReference type="AlphaFoldDB" id="B8CWF8"/>
<gene>
    <name evidence="1" type="ordered locus">Hore_08710</name>
</gene>
<protein>
    <submittedName>
        <fullName evidence="1">Uncharacterized protein</fullName>
    </submittedName>
</protein>
<organism evidence="1 2">
    <name type="scientific">Halothermothrix orenii (strain H 168 / OCM 544 / DSM 9562)</name>
    <dbReference type="NCBI Taxonomy" id="373903"/>
    <lineage>
        <taxon>Bacteria</taxon>
        <taxon>Bacillati</taxon>
        <taxon>Bacillota</taxon>
        <taxon>Clostridia</taxon>
        <taxon>Halanaerobiales</taxon>
        <taxon>Halothermotrichaceae</taxon>
        <taxon>Halothermothrix</taxon>
    </lineage>
</organism>
<dbReference type="Proteomes" id="UP000000719">
    <property type="component" value="Chromosome"/>
</dbReference>
<evidence type="ECO:0000313" key="2">
    <source>
        <dbReference type="Proteomes" id="UP000000719"/>
    </source>
</evidence>
<proteinExistence type="predicted"/>
<reference evidence="1 2" key="1">
    <citation type="journal article" date="2009" name="PLoS ONE">
        <title>Genome analysis of the anaerobic thermohalophilic bacterium Halothermothrix orenii.</title>
        <authorList>
            <person name="Mavromatis K."/>
            <person name="Ivanova N."/>
            <person name="Anderson I."/>
            <person name="Lykidis A."/>
            <person name="Hooper S.D."/>
            <person name="Sun H."/>
            <person name="Kunin V."/>
            <person name="Lapidus A."/>
            <person name="Hugenholtz P."/>
            <person name="Patel B."/>
            <person name="Kyrpides N.C."/>
        </authorList>
    </citation>
    <scope>NUCLEOTIDE SEQUENCE [LARGE SCALE GENOMIC DNA]</scope>
    <source>
        <strain evidence="2">H 168 / OCM 544 / DSM 9562</strain>
    </source>
</reference>